<comment type="caution">
    <text evidence="3">The sequence shown here is derived from an EMBL/GenBank/DDBJ whole genome shotgun (WGS) entry which is preliminary data.</text>
</comment>
<protein>
    <recommendedName>
        <fullName evidence="2">DUF1996 domain-containing protein</fullName>
    </recommendedName>
</protein>
<dbReference type="PANTHER" id="PTHR43662:SF7">
    <property type="entry name" value="DUF1996 DOMAIN-CONTAINING PROTEIN"/>
    <property type="match status" value="1"/>
</dbReference>
<gene>
    <name evidence="3" type="ORF">LTR24_009377</name>
</gene>
<dbReference type="InterPro" id="IPR018535">
    <property type="entry name" value="DUF1996"/>
</dbReference>
<feature type="domain" description="DUF1996" evidence="2">
    <location>
        <begin position="26"/>
        <end position="124"/>
    </location>
</feature>
<dbReference type="EMBL" id="JAVRRG010000203">
    <property type="protein sequence ID" value="KAK5077713.1"/>
    <property type="molecule type" value="Genomic_DNA"/>
</dbReference>
<keyword evidence="1" id="KW-0472">Membrane</keyword>
<accession>A0ABR0JX96</accession>
<dbReference type="Pfam" id="PF09362">
    <property type="entry name" value="DUF1996"/>
    <property type="match status" value="1"/>
</dbReference>
<sequence>MLDLKIPITIPVPDPPKSVWRSTDITQDALRQKAVGFNRLGRSSVEGSLQRHFLPFKDFIDAFCSAGPRLEVMFPSCWDGINTDSSDHRSHVAFPSLVQDGVCGDNFAARIPTLLLESASTTSRSASKHINLLSSSVSLRREVLVFALVGVTCLALAYVTIRAAAASGKGLNSYQGTVVPAKNRCVCESLSFSGQGLTQYTADRDVEQHVLWYDRLVGQIAQKVVHKRSQRHADMSKGLINQEA</sequence>
<evidence type="ECO:0000313" key="4">
    <source>
        <dbReference type="Proteomes" id="UP001345013"/>
    </source>
</evidence>
<keyword evidence="4" id="KW-1185">Reference proteome</keyword>
<reference evidence="3 4" key="1">
    <citation type="submission" date="2023-08" db="EMBL/GenBank/DDBJ databases">
        <title>Black Yeasts Isolated from many extreme environments.</title>
        <authorList>
            <person name="Coleine C."/>
            <person name="Stajich J.E."/>
            <person name="Selbmann L."/>
        </authorList>
    </citation>
    <scope>NUCLEOTIDE SEQUENCE [LARGE SCALE GENOMIC DNA]</scope>
    <source>
        <strain evidence="3 4">CCFEE 5885</strain>
    </source>
</reference>
<name>A0ABR0JX96_9EURO</name>
<feature type="transmembrane region" description="Helical" evidence="1">
    <location>
        <begin position="143"/>
        <end position="161"/>
    </location>
</feature>
<evidence type="ECO:0000259" key="2">
    <source>
        <dbReference type="Pfam" id="PF09362"/>
    </source>
</evidence>
<dbReference type="Proteomes" id="UP001345013">
    <property type="component" value="Unassembled WGS sequence"/>
</dbReference>
<evidence type="ECO:0000313" key="3">
    <source>
        <dbReference type="EMBL" id="KAK5077713.1"/>
    </source>
</evidence>
<proteinExistence type="predicted"/>
<keyword evidence="1" id="KW-0812">Transmembrane</keyword>
<evidence type="ECO:0000256" key="1">
    <source>
        <dbReference type="SAM" id="Phobius"/>
    </source>
</evidence>
<dbReference type="PANTHER" id="PTHR43662">
    <property type="match status" value="1"/>
</dbReference>
<organism evidence="3 4">
    <name type="scientific">Lithohypha guttulata</name>
    <dbReference type="NCBI Taxonomy" id="1690604"/>
    <lineage>
        <taxon>Eukaryota</taxon>
        <taxon>Fungi</taxon>
        <taxon>Dikarya</taxon>
        <taxon>Ascomycota</taxon>
        <taxon>Pezizomycotina</taxon>
        <taxon>Eurotiomycetes</taxon>
        <taxon>Chaetothyriomycetidae</taxon>
        <taxon>Chaetothyriales</taxon>
        <taxon>Trichomeriaceae</taxon>
        <taxon>Lithohypha</taxon>
    </lineage>
</organism>
<keyword evidence="1" id="KW-1133">Transmembrane helix</keyword>